<evidence type="ECO:0000256" key="1">
    <source>
        <dbReference type="SAM" id="Phobius"/>
    </source>
</evidence>
<accession>A0ABP9FVE9</accession>
<name>A0ABP9FVE9_9SPHI</name>
<keyword evidence="3" id="KW-1185">Reference proteome</keyword>
<organism evidence="2 3">
    <name type="scientific">Mucilaginibacter defluvii</name>
    <dbReference type="NCBI Taxonomy" id="1196019"/>
    <lineage>
        <taxon>Bacteria</taxon>
        <taxon>Pseudomonadati</taxon>
        <taxon>Bacteroidota</taxon>
        <taxon>Sphingobacteriia</taxon>
        <taxon>Sphingobacteriales</taxon>
        <taxon>Sphingobacteriaceae</taxon>
        <taxon>Mucilaginibacter</taxon>
    </lineage>
</organism>
<proteinExistence type="predicted"/>
<feature type="transmembrane region" description="Helical" evidence="1">
    <location>
        <begin position="70"/>
        <end position="87"/>
    </location>
</feature>
<dbReference type="RefSeq" id="WP_345330688.1">
    <property type="nucleotide sequence ID" value="NZ_BAABJI010000002.1"/>
</dbReference>
<evidence type="ECO:0000313" key="2">
    <source>
        <dbReference type="EMBL" id="GAA4914398.1"/>
    </source>
</evidence>
<keyword evidence="1" id="KW-1133">Transmembrane helix</keyword>
<evidence type="ECO:0000313" key="3">
    <source>
        <dbReference type="Proteomes" id="UP001501436"/>
    </source>
</evidence>
<reference evidence="3" key="1">
    <citation type="journal article" date="2019" name="Int. J. Syst. Evol. Microbiol.">
        <title>The Global Catalogue of Microorganisms (GCM) 10K type strain sequencing project: providing services to taxonomists for standard genome sequencing and annotation.</title>
        <authorList>
            <consortium name="The Broad Institute Genomics Platform"/>
            <consortium name="The Broad Institute Genome Sequencing Center for Infectious Disease"/>
            <person name="Wu L."/>
            <person name="Ma J."/>
        </authorList>
    </citation>
    <scope>NUCLEOTIDE SEQUENCE [LARGE SCALE GENOMIC DNA]</scope>
    <source>
        <strain evidence="3">JCM 18283</strain>
    </source>
</reference>
<gene>
    <name evidence="2" type="ORF">GCM10023313_17220</name>
</gene>
<dbReference type="Proteomes" id="UP001501436">
    <property type="component" value="Unassembled WGS sequence"/>
</dbReference>
<keyword evidence="1" id="KW-0812">Transmembrane</keyword>
<protein>
    <submittedName>
        <fullName evidence="2">Uncharacterized protein</fullName>
    </submittedName>
</protein>
<keyword evidence="1" id="KW-0472">Membrane</keyword>
<sequence>MKIQNLISKVLLKVAPITAPEHDDIQRNMDVWFSKQQEAAKLKKTALANNEPDAKPLTLKDKAILVLDEWYVKALFAISFIFIVRYIQDFMNPGDDGGEDDYPEHGN</sequence>
<comment type="caution">
    <text evidence="2">The sequence shown here is derived from an EMBL/GenBank/DDBJ whole genome shotgun (WGS) entry which is preliminary data.</text>
</comment>
<dbReference type="EMBL" id="BAABJI010000002">
    <property type="protein sequence ID" value="GAA4914398.1"/>
    <property type="molecule type" value="Genomic_DNA"/>
</dbReference>